<dbReference type="AlphaFoldDB" id="A0A1E3VP10"/>
<sequence>MEDYMTANAHEETAKVIPFPKGGRSGLSGSQYGAHAADDLLTSMGVAYVDYGSGSYHDAAIRDARQSREH</sequence>
<dbReference type="InterPro" id="IPR021232">
    <property type="entry name" value="DUF2735"/>
</dbReference>
<dbReference type="Proteomes" id="UP000094172">
    <property type="component" value="Unassembled WGS sequence"/>
</dbReference>
<reference evidence="1 2" key="1">
    <citation type="journal article" date="2016" name="Environ. Microbiol.">
        <title>New Methyloceanibacter diversity from North Sea sediments includes methanotroph containing solely the soluble methane monooxygenase.</title>
        <authorList>
            <person name="Vekeman B."/>
            <person name="Kerckhof F.M."/>
            <person name="Cremers G."/>
            <person name="de Vos P."/>
            <person name="Vandamme P."/>
            <person name="Boon N."/>
            <person name="Op den Camp H.J."/>
            <person name="Heylen K."/>
        </authorList>
    </citation>
    <scope>NUCLEOTIDE SEQUENCE [LARGE SCALE GENOMIC DNA]</scope>
    <source>
        <strain evidence="1 2">R-67176</strain>
    </source>
</reference>
<evidence type="ECO:0000313" key="1">
    <source>
        <dbReference type="EMBL" id="ODR94676.1"/>
    </source>
</evidence>
<name>A0A1E3VP10_9HYPH</name>
<protein>
    <submittedName>
        <fullName evidence="1">Uncharacterized protein</fullName>
    </submittedName>
</protein>
<accession>A0A1E3VP10</accession>
<evidence type="ECO:0000313" key="2">
    <source>
        <dbReference type="Proteomes" id="UP000094172"/>
    </source>
</evidence>
<comment type="caution">
    <text evidence="1">The sequence shown here is derived from an EMBL/GenBank/DDBJ whole genome shotgun (WGS) entry which is preliminary data.</text>
</comment>
<organism evidence="1 2">
    <name type="scientific">Methyloceanibacter stevinii</name>
    <dbReference type="NCBI Taxonomy" id="1774970"/>
    <lineage>
        <taxon>Bacteria</taxon>
        <taxon>Pseudomonadati</taxon>
        <taxon>Pseudomonadota</taxon>
        <taxon>Alphaproteobacteria</taxon>
        <taxon>Hyphomicrobiales</taxon>
        <taxon>Hyphomicrobiaceae</taxon>
        <taxon>Methyloceanibacter</taxon>
    </lineage>
</organism>
<dbReference type="Pfam" id="PF10931">
    <property type="entry name" value="DUF2735"/>
    <property type="match status" value="1"/>
</dbReference>
<keyword evidence="2" id="KW-1185">Reference proteome</keyword>
<proteinExistence type="predicted"/>
<dbReference type="EMBL" id="LPWE01000012">
    <property type="protein sequence ID" value="ODR94676.1"/>
    <property type="molecule type" value="Genomic_DNA"/>
</dbReference>
<gene>
    <name evidence="1" type="ORF">AUC70_08665</name>
</gene>